<gene>
    <name evidence="2" type="ORF">HDF08_001154</name>
</gene>
<dbReference type="Proteomes" id="UP000564385">
    <property type="component" value="Unassembled WGS sequence"/>
</dbReference>
<protein>
    <submittedName>
        <fullName evidence="2">Uncharacterized protein</fullName>
    </submittedName>
</protein>
<feature type="region of interest" description="Disordered" evidence="1">
    <location>
        <begin position="1"/>
        <end position="66"/>
    </location>
</feature>
<name>A0A852VC94_9BACT</name>
<feature type="compositionally biased region" description="Basic and acidic residues" evidence="1">
    <location>
        <begin position="29"/>
        <end position="45"/>
    </location>
</feature>
<proteinExistence type="predicted"/>
<reference evidence="2 3" key="1">
    <citation type="submission" date="2020-07" db="EMBL/GenBank/DDBJ databases">
        <title>Genomic Encyclopedia of Type Strains, Phase IV (KMG-V): Genome sequencing to study the core and pangenomes of soil and plant-associated prokaryotes.</title>
        <authorList>
            <person name="Whitman W."/>
        </authorList>
    </citation>
    <scope>NUCLEOTIDE SEQUENCE [LARGE SCALE GENOMIC DNA]</scope>
    <source>
        <strain evidence="2 3">M8UP22</strain>
    </source>
</reference>
<sequence length="66" mass="7098">MAQGLDSAKTGARPSHESIEEGSTATEVGKTDEKKLDHIGMESAKRAQNRIHSNEETTPGNSIFSK</sequence>
<dbReference type="EMBL" id="JACCCU010000001">
    <property type="protein sequence ID" value="NYF89087.1"/>
    <property type="molecule type" value="Genomic_DNA"/>
</dbReference>
<organism evidence="2 3">
    <name type="scientific">Tunturiibacter lichenicola</name>
    <dbReference type="NCBI Taxonomy" id="2051959"/>
    <lineage>
        <taxon>Bacteria</taxon>
        <taxon>Pseudomonadati</taxon>
        <taxon>Acidobacteriota</taxon>
        <taxon>Terriglobia</taxon>
        <taxon>Terriglobales</taxon>
        <taxon>Acidobacteriaceae</taxon>
        <taxon>Tunturiibacter</taxon>
    </lineage>
</organism>
<dbReference type="AlphaFoldDB" id="A0A852VC94"/>
<evidence type="ECO:0000256" key="1">
    <source>
        <dbReference type="SAM" id="MobiDB-lite"/>
    </source>
</evidence>
<evidence type="ECO:0000313" key="3">
    <source>
        <dbReference type="Proteomes" id="UP000564385"/>
    </source>
</evidence>
<feature type="compositionally biased region" description="Polar residues" evidence="1">
    <location>
        <begin position="56"/>
        <end position="66"/>
    </location>
</feature>
<comment type="caution">
    <text evidence="2">The sequence shown here is derived from an EMBL/GenBank/DDBJ whole genome shotgun (WGS) entry which is preliminary data.</text>
</comment>
<accession>A0A852VC94</accession>
<evidence type="ECO:0000313" key="2">
    <source>
        <dbReference type="EMBL" id="NYF89087.1"/>
    </source>
</evidence>